<keyword evidence="1" id="KW-0812">Transmembrane</keyword>
<proteinExistence type="predicted"/>
<reference evidence="3" key="1">
    <citation type="journal article" date="2019" name="Int. J. Syst. Evol. Microbiol.">
        <title>The Global Catalogue of Microorganisms (GCM) 10K type strain sequencing project: providing services to taxonomists for standard genome sequencing and annotation.</title>
        <authorList>
            <consortium name="The Broad Institute Genomics Platform"/>
            <consortium name="The Broad Institute Genome Sequencing Center for Infectious Disease"/>
            <person name="Wu L."/>
            <person name="Ma J."/>
        </authorList>
    </citation>
    <scope>NUCLEOTIDE SEQUENCE [LARGE SCALE GENOMIC DNA]</scope>
    <source>
        <strain evidence="3">CCUG 57942</strain>
    </source>
</reference>
<sequence>MQTMSSRKSVIPKSWSVSPVIRQRVGASVGRQRLIEEDGEILVLLHMVPKAEDKGEREPALFWHDGQGNWKSSPSSGGRSELRTLVESYQSRINALDAAMEEADDPEVIHNVIDEATPVVRAGRHVAQVVSELRKALREDLDILATRDMAVQMERSGDLVLQDAKSSLDFMVAKNTVVQAKESHKAAKEAQKLNRLAAFFFPLMTIAAVFGMNPVREVLSHAGIWAALVVGLVLGAIVRGALKRSE</sequence>
<comment type="caution">
    <text evidence="2">The sequence shown here is derived from an EMBL/GenBank/DDBJ whole genome shotgun (WGS) entry which is preliminary data.</text>
</comment>
<feature type="transmembrane region" description="Helical" evidence="1">
    <location>
        <begin position="193"/>
        <end position="212"/>
    </location>
</feature>
<dbReference type="RefSeq" id="WP_377177895.1">
    <property type="nucleotide sequence ID" value="NZ_JBHUJB010000034.1"/>
</dbReference>
<protein>
    <submittedName>
        <fullName evidence="2">Uncharacterized protein</fullName>
    </submittedName>
</protein>
<organism evidence="2 3">
    <name type="scientific">Rubritalea tangerina</name>
    <dbReference type="NCBI Taxonomy" id="430798"/>
    <lineage>
        <taxon>Bacteria</taxon>
        <taxon>Pseudomonadati</taxon>
        <taxon>Verrucomicrobiota</taxon>
        <taxon>Verrucomicrobiia</taxon>
        <taxon>Verrucomicrobiales</taxon>
        <taxon>Rubritaleaceae</taxon>
        <taxon>Rubritalea</taxon>
    </lineage>
</organism>
<gene>
    <name evidence="2" type="ORF">ACFSW8_07815</name>
</gene>
<keyword evidence="3" id="KW-1185">Reference proteome</keyword>
<evidence type="ECO:0000256" key="1">
    <source>
        <dbReference type="SAM" id="Phobius"/>
    </source>
</evidence>
<name>A0ABW4ZA60_9BACT</name>
<dbReference type="EMBL" id="JBHUJB010000034">
    <property type="protein sequence ID" value="MFD2158798.1"/>
    <property type="molecule type" value="Genomic_DNA"/>
</dbReference>
<keyword evidence="1" id="KW-1133">Transmembrane helix</keyword>
<evidence type="ECO:0000313" key="2">
    <source>
        <dbReference type="EMBL" id="MFD2158798.1"/>
    </source>
</evidence>
<accession>A0ABW4ZA60</accession>
<evidence type="ECO:0000313" key="3">
    <source>
        <dbReference type="Proteomes" id="UP001597389"/>
    </source>
</evidence>
<keyword evidence="1" id="KW-0472">Membrane</keyword>
<dbReference type="Proteomes" id="UP001597389">
    <property type="component" value="Unassembled WGS sequence"/>
</dbReference>
<feature type="transmembrane region" description="Helical" evidence="1">
    <location>
        <begin position="224"/>
        <end position="242"/>
    </location>
</feature>